<feature type="transmembrane region" description="Helical" evidence="1">
    <location>
        <begin position="30"/>
        <end position="52"/>
    </location>
</feature>
<sequence length="269" mass="30466">MNNRLLLKWKKYEAVGIITLRHQFAYITDLLLRSVFLLLILYIFIQLWQAAYQGDADAVIAGFSLQQIIWYLVFAEAITMAKPPIGAKIEEEVKSGDIAVRLIRPLSYVGFHYMSYMGEATLRFFIHLAVGSSIALSFMGAPEFGSGLAALFMLSIGAFTVAFMLHMIIALFAFWLEETRGLEFVMQKLQFTVGGMLLPLEMMPEWLQRICAWLPFQTVLYFPAKMAVAYDAKLLIPYLAIQWGWVVVLAVVVIMTYRTGVKKLHVNGG</sequence>
<reference evidence="2" key="1">
    <citation type="journal article" date="2014" name="Int. J. Syst. Evol. Microbiol.">
        <title>Complete genome sequence of Corynebacterium casei LMG S-19264T (=DSM 44701T), isolated from a smear-ripened cheese.</title>
        <authorList>
            <consortium name="US DOE Joint Genome Institute (JGI-PGF)"/>
            <person name="Walter F."/>
            <person name="Albersmeier A."/>
            <person name="Kalinowski J."/>
            <person name="Ruckert C."/>
        </authorList>
    </citation>
    <scope>NUCLEOTIDE SEQUENCE</scope>
    <source>
        <strain evidence="2">CGMCC 1.12987</strain>
    </source>
</reference>
<dbReference type="AlphaFoldDB" id="A0A917FX74"/>
<accession>A0A917FX74</accession>
<protein>
    <recommendedName>
        <fullName evidence="4">ABC transporter permease</fullName>
    </recommendedName>
</protein>
<evidence type="ECO:0000313" key="2">
    <source>
        <dbReference type="EMBL" id="GGG10008.1"/>
    </source>
</evidence>
<reference evidence="2" key="2">
    <citation type="submission" date="2020-09" db="EMBL/GenBank/DDBJ databases">
        <authorList>
            <person name="Sun Q."/>
            <person name="Zhou Y."/>
        </authorList>
    </citation>
    <scope>NUCLEOTIDE SEQUENCE</scope>
    <source>
        <strain evidence="2">CGMCC 1.12987</strain>
    </source>
</reference>
<comment type="caution">
    <text evidence="2">The sequence shown here is derived from an EMBL/GenBank/DDBJ whole genome shotgun (WGS) entry which is preliminary data.</text>
</comment>
<feature type="transmembrane region" description="Helical" evidence="1">
    <location>
        <begin position="124"/>
        <end position="142"/>
    </location>
</feature>
<evidence type="ECO:0000256" key="1">
    <source>
        <dbReference type="SAM" id="Phobius"/>
    </source>
</evidence>
<keyword evidence="1" id="KW-1133">Transmembrane helix</keyword>
<evidence type="ECO:0008006" key="4">
    <source>
        <dbReference type="Google" id="ProtNLM"/>
    </source>
</evidence>
<feature type="transmembrane region" description="Helical" evidence="1">
    <location>
        <begin position="58"/>
        <end position="78"/>
    </location>
</feature>
<keyword evidence="1" id="KW-0812">Transmembrane</keyword>
<feature type="transmembrane region" description="Helical" evidence="1">
    <location>
        <begin position="236"/>
        <end position="257"/>
    </location>
</feature>
<organism evidence="2 3">
    <name type="scientific">Paenibacillus abyssi</name>
    <dbReference type="NCBI Taxonomy" id="1340531"/>
    <lineage>
        <taxon>Bacteria</taxon>
        <taxon>Bacillati</taxon>
        <taxon>Bacillota</taxon>
        <taxon>Bacilli</taxon>
        <taxon>Bacillales</taxon>
        <taxon>Paenibacillaceae</taxon>
        <taxon>Paenibacillus</taxon>
    </lineage>
</organism>
<gene>
    <name evidence="2" type="ORF">GCM10010916_28580</name>
</gene>
<keyword evidence="1" id="KW-0472">Membrane</keyword>
<dbReference type="Pfam" id="PF06182">
    <property type="entry name" value="ABC2_membrane_6"/>
    <property type="match status" value="1"/>
</dbReference>
<name>A0A917FX74_9BACL</name>
<dbReference type="InterPro" id="IPR010390">
    <property type="entry name" value="ABC-2_transporter-like"/>
</dbReference>
<dbReference type="RefSeq" id="WP_188531741.1">
    <property type="nucleotide sequence ID" value="NZ_BMGR01000009.1"/>
</dbReference>
<keyword evidence="3" id="KW-1185">Reference proteome</keyword>
<dbReference type="EMBL" id="BMGR01000009">
    <property type="protein sequence ID" value="GGG10008.1"/>
    <property type="molecule type" value="Genomic_DNA"/>
</dbReference>
<feature type="transmembrane region" description="Helical" evidence="1">
    <location>
        <begin position="148"/>
        <end position="176"/>
    </location>
</feature>
<proteinExistence type="predicted"/>
<dbReference type="Proteomes" id="UP000644756">
    <property type="component" value="Unassembled WGS sequence"/>
</dbReference>
<evidence type="ECO:0000313" key="3">
    <source>
        <dbReference type="Proteomes" id="UP000644756"/>
    </source>
</evidence>
<dbReference type="PANTHER" id="PTHR36832">
    <property type="entry name" value="SLR1174 PROTEIN-RELATED"/>
    <property type="match status" value="1"/>
</dbReference>
<dbReference type="PANTHER" id="PTHR36832:SF1">
    <property type="entry name" value="SLR1174 PROTEIN"/>
    <property type="match status" value="1"/>
</dbReference>